<reference evidence="1" key="1">
    <citation type="journal article" date="2015" name="PeerJ">
        <title>First genomic representation of candidate bacterial phylum KSB3 points to enhanced environmental sensing as a trigger of wastewater bulking.</title>
        <authorList>
            <person name="Sekiguchi Y."/>
            <person name="Ohashi A."/>
            <person name="Parks D.H."/>
            <person name="Yamauchi T."/>
            <person name="Tyson G.W."/>
            <person name="Hugenholtz P."/>
        </authorList>
    </citation>
    <scope>NUCLEOTIDE SEQUENCE [LARGE SCALE GENOMIC DNA]</scope>
</reference>
<proteinExistence type="predicted"/>
<gene>
    <name evidence="1" type="ORF">U14_01564</name>
</gene>
<dbReference type="AlphaFoldDB" id="A0A0S6VSJ6"/>
<dbReference type="InterPro" id="IPR011050">
    <property type="entry name" value="Pectin_lyase_fold/virulence"/>
</dbReference>
<name>A0A0S6VSJ6_9BACT</name>
<dbReference type="PROSITE" id="PS51257">
    <property type="entry name" value="PROKAR_LIPOPROTEIN"/>
    <property type="match status" value="1"/>
</dbReference>
<evidence type="ECO:0000313" key="1">
    <source>
        <dbReference type="EMBL" id="GAK50336.1"/>
    </source>
</evidence>
<accession>A0A0S6VSJ6</accession>
<dbReference type="HOGENOM" id="CLU_670246_0_0_0"/>
<dbReference type="EMBL" id="DF820456">
    <property type="protein sequence ID" value="GAK50336.1"/>
    <property type="molecule type" value="Genomic_DNA"/>
</dbReference>
<protein>
    <submittedName>
        <fullName evidence="1">Uncharacterized protein</fullName>
    </submittedName>
</protein>
<dbReference type="STRING" id="1499966.U14_01564"/>
<dbReference type="SUPFAM" id="SSF51126">
    <property type="entry name" value="Pectin lyase-like"/>
    <property type="match status" value="1"/>
</dbReference>
<dbReference type="Proteomes" id="UP000030700">
    <property type="component" value="Unassembled WGS sequence"/>
</dbReference>
<sequence length="410" mass="42970">MCRLLRMRRCVSIMLIIGLCAVAFLTLYGCRGSESDPRTPVEPGQVTQLSNYWASKASGEQVGMYLNEHGGAFSLQVPAGGPYRLTYTVSADGGLNDMRSYHIVFRALHNAVLCLGLMPNDLLRRAELETGSTTAPALHSDGTIELFAWPYEWVGWDTETVHLTDMRLSEIARTEMLVQDGLLAENVTAIENQCRTMSGFTPVTPKPCPVTTNADNVASPVSGSLRQVLAAPACQTIIFASGVTNIVLAGEQLTVTHDVVIHGSGVTINGNNQSRVFYIDSGVTATLEGMTITGGNANAGWGVISAAGYGGGIYNFGTLTLSGNIVNNRASIDGGGINNQGTLTLIAGQNLIQGNLANLDGDWNGSGGGLTTISGCPAAASYGTNYRCNAGVGACTPPIKATLDNCNATP</sequence>
<organism evidence="1">
    <name type="scientific">Candidatus Moduliflexus flocculans</name>
    <dbReference type="NCBI Taxonomy" id="1499966"/>
    <lineage>
        <taxon>Bacteria</taxon>
        <taxon>Candidatus Moduliflexota</taxon>
        <taxon>Candidatus Moduliflexia</taxon>
        <taxon>Candidatus Moduliflexales</taxon>
        <taxon>Candidatus Moduliflexaceae</taxon>
    </lineage>
</organism>
<keyword evidence="2" id="KW-1185">Reference proteome</keyword>
<evidence type="ECO:0000313" key="2">
    <source>
        <dbReference type="Proteomes" id="UP000030700"/>
    </source>
</evidence>